<comment type="similarity">
    <text evidence="3">Belongs to the tyrosinase family.</text>
</comment>
<comment type="caution">
    <text evidence="12">The sequence shown here is derived from an EMBL/GenBank/DDBJ whole genome shotgun (WGS) entry which is preliminary data.</text>
</comment>
<dbReference type="InterPro" id="IPR014756">
    <property type="entry name" value="Ig_E-set"/>
</dbReference>
<dbReference type="PROSITE" id="PS00210">
    <property type="entry name" value="HEMOCYANIN_2"/>
    <property type="match status" value="1"/>
</dbReference>
<evidence type="ECO:0000256" key="6">
    <source>
        <dbReference type="ARBA" id="ARBA00023002"/>
    </source>
</evidence>
<evidence type="ECO:0000259" key="11">
    <source>
        <dbReference type="PROSITE" id="PS00498"/>
    </source>
</evidence>
<dbReference type="InterPro" id="IPR008922">
    <property type="entry name" value="Di-copper_centre_dom_sf"/>
</dbReference>
<dbReference type="SUPFAM" id="SSF81296">
    <property type="entry name" value="E set domains"/>
    <property type="match status" value="1"/>
</dbReference>
<evidence type="ECO:0000256" key="9">
    <source>
        <dbReference type="ARBA" id="ARBA00023157"/>
    </source>
</evidence>
<keyword evidence="5" id="KW-0479">Metal-binding</keyword>
<dbReference type="FunFam" id="2.60.40.1520:FF:000001">
    <property type="entry name" value="Hemocyanin subunit 2"/>
    <property type="match status" value="1"/>
</dbReference>
<dbReference type="PANTHER" id="PTHR11511:SF4">
    <property type="entry name" value="PHENOLOXIDASE 2-RELATED"/>
    <property type="match status" value="1"/>
</dbReference>
<dbReference type="Pfam" id="PF03722">
    <property type="entry name" value="Hemocyanin_N"/>
    <property type="match status" value="1"/>
</dbReference>
<sequence>MSSSSTKPENILHLFDRPTEPVFMPKGDNNSIFEVPETYIVDEYKSVGTNELFNKFGGQERIRVKQIALPDLSIPLQVGRRDNFSLFLPFHRRCAAKLVEILMGMRSLDDFMSASVYCRDRLNPFLFNYALSVAILHRPDTKRLPIPSLCQVFPEKFMDGAIFSRAREEANIVPGGQRSPIVIPRDYTASDLETEHKVAYFREDLGINLHHWHWHLVFPFDGPENIVRKDRRGELFYYMHQQIMARYNFERLCNGLARTKRFLNWRDPIEEAYFPKLDSLVASRVWPPRFANTRLSDINREMDQIRYDIQDLERWRDRVFAAIHSGTVVNDQGQMVELSETGGIDILGNMVEASIISINRNLYGDLHNLGHFAISLCHDPDGRNLETFGVMGDPTTAMRDPIFYRWHAFVDDMFQEHKNTLPRYTTQQLDYPGVRITSIEVTSQGQPKNQLSTFWQQSDVDFSRGLDFSPRGPVFARFTHLQHAPFTYKIQVENTGGNNRMGTVRVFLAPKFDERGLPWLFRDQKHLFVELDKFIVSLRGRNNTIERRSDQSSVTIPFERTFRSLENRPADNSPGAEEFNYCGCGWPDHMLIPKGSADGFPCTLFVMISNFADDRVNQPTGSGEPSCSDAASYCGVRDSLYPDRRSMGFPFDRQPRAGVDTLDQFMTPNMRAQDVNINFANRTVVRSSTSGGSSTSGQSGSFRRRN</sequence>
<dbReference type="InterPro" id="IPR002227">
    <property type="entry name" value="Tyrosinase_Cu-bd"/>
</dbReference>
<dbReference type="GO" id="GO:0004503">
    <property type="term" value="F:tyrosinase activity"/>
    <property type="evidence" value="ECO:0007669"/>
    <property type="project" value="UniProtKB-ARBA"/>
</dbReference>
<dbReference type="Pfam" id="PF00372">
    <property type="entry name" value="Hemocyanin_M"/>
    <property type="match status" value="1"/>
</dbReference>
<comment type="subcellular location">
    <subcellularLocation>
        <location evidence="2">Secreted</location>
    </subcellularLocation>
</comment>
<keyword evidence="8" id="KW-0503">Monooxygenase</keyword>
<dbReference type="AlphaFoldDB" id="A0AAW1D5F6"/>
<dbReference type="InterPro" id="IPR000896">
    <property type="entry name" value="Hemocyanin/hexamerin_mid_dom"/>
</dbReference>
<keyword evidence="7" id="KW-0186">Copper</keyword>
<dbReference type="InterPro" id="IPR036697">
    <property type="entry name" value="Hemocyanin_N_sf"/>
</dbReference>
<dbReference type="Gene3D" id="2.60.40.1520">
    <property type="entry name" value="Hemocyanin, C-terminal domain"/>
    <property type="match status" value="1"/>
</dbReference>
<keyword evidence="13" id="KW-1185">Reference proteome</keyword>
<dbReference type="GO" id="GO:0006582">
    <property type="term" value="P:melanin metabolic process"/>
    <property type="evidence" value="ECO:0007669"/>
    <property type="project" value="UniProtKB-ARBA"/>
</dbReference>
<evidence type="ECO:0000256" key="7">
    <source>
        <dbReference type="ARBA" id="ARBA00023008"/>
    </source>
</evidence>
<dbReference type="InterPro" id="IPR005204">
    <property type="entry name" value="Hemocyanin_N"/>
</dbReference>
<dbReference type="InterPro" id="IPR005203">
    <property type="entry name" value="Hemocyanin_C"/>
</dbReference>
<organism evidence="12 13">
    <name type="scientific">Rhynocoris fuscipes</name>
    <dbReference type="NCBI Taxonomy" id="488301"/>
    <lineage>
        <taxon>Eukaryota</taxon>
        <taxon>Metazoa</taxon>
        <taxon>Ecdysozoa</taxon>
        <taxon>Arthropoda</taxon>
        <taxon>Hexapoda</taxon>
        <taxon>Insecta</taxon>
        <taxon>Pterygota</taxon>
        <taxon>Neoptera</taxon>
        <taxon>Paraneoptera</taxon>
        <taxon>Hemiptera</taxon>
        <taxon>Heteroptera</taxon>
        <taxon>Panheteroptera</taxon>
        <taxon>Cimicomorpha</taxon>
        <taxon>Reduviidae</taxon>
        <taxon>Harpactorinae</taxon>
        <taxon>Harpactorini</taxon>
        <taxon>Rhynocoris</taxon>
    </lineage>
</organism>
<dbReference type="Proteomes" id="UP001461498">
    <property type="component" value="Unassembled WGS sequence"/>
</dbReference>
<keyword evidence="9" id="KW-1015">Disulfide bond</keyword>
<evidence type="ECO:0000256" key="2">
    <source>
        <dbReference type="ARBA" id="ARBA00004613"/>
    </source>
</evidence>
<dbReference type="Gene3D" id="1.10.1280.10">
    <property type="entry name" value="Di-copper center containing domain from catechol oxidase"/>
    <property type="match status" value="1"/>
</dbReference>
<proteinExistence type="inferred from homology"/>
<name>A0AAW1D5F6_9HEMI</name>
<dbReference type="InterPro" id="IPR013788">
    <property type="entry name" value="Hemocyanin/hexamerin"/>
</dbReference>
<feature type="region of interest" description="Disordered" evidence="10">
    <location>
        <begin position="686"/>
        <end position="706"/>
    </location>
</feature>
<dbReference type="InterPro" id="IPR037020">
    <property type="entry name" value="Hemocyanin_C_sf"/>
</dbReference>
<evidence type="ECO:0000256" key="3">
    <source>
        <dbReference type="ARBA" id="ARBA00009928"/>
    </source>
</evidence>
<dbReference type="Gene3D" id="1.20.1370.10">
    <property type="entry name" value="Hemocyanin, N-terminal domain"/>
    <property type="match status" value="1"/>
</dbReference>
<evidence type="ECO:0000256" key="4">
    <source>
        <dbReference type="ARBA" id="ARBA00022525"/>
    </source>
</evidence>
<accession>A0AAW1D5F6</accession>
<evidence type="ECO:0000313" key="12">
    <source>
        <dbReference type="EMBL" id="KAK9503580.1"/>
    </source>
</evidence>
<feature type="domain" description="Tyrosinase copper-binding" evidence="11">
    <location>
        <begin position="400"/>
        <end position="411"/>
    </location>
</feature>
<evidence type="ECO:0000256" key="10">
    <source>
        <dbReference type="SAM" id="MobiDB-lite"/>
    </source>
</evidence>
<feature type="compositionally biased region" description="Low complexity" evidence="10">
    <location>
        <begin position="687"/>
        <end position="706"/>
    </location>
</feature>
<gene>
    <name evidence="12" type="ORF">O3M35_010109</name>
</gene>
<dbReference type="SUPFAM" id="SSF48056">
    <property type="entry name" value="Di-copper centre-containing domain"/>
    <property type="match status" value="1"/>
</dbReference>
<dbReference type="EMBL" id="JAPXFL010000007">
    <property type="protein sequence ID" value="KAK9503580.1"/>
    <property type="molecule type" value="Genomic_DNA"/>
</dbReference>
<dbReference type="PANTHER" id="PTHR11511">
    <property type="entry name" value="LARVAL STORAGE PROTEIN/PHENOLOXIDASE"/>
    <property type="match status" value="1"/>
</dbReference>
<reference evidence="12 13" key="1">
    <citation type="submission" date="2022-12" db="EMBL/GenBank/DDBJ databases">
        <title>Chromosome-level genome assembly of true bugs.</title>
        <authorList>
            <person name="Ma L."/>
            <person name="Li H."/>
        </authorList>
    </citation>
    <scope>NUCLEOTIDE SEQUENCE [LARGE SCALE GENOMIC DNA]</scope>
    <source>
        <strain evidence="12">Lab_2022b</strain>
    </source>
</reference>
<protein>
    <recommendedName>
        <fullName evidence="11">Tyrosinase copper-binding domain-containing protein</fullName>
    </recommendedName>
</protein>
<evidence type="ECO:0000256" key="8">
    <source>
        <dbReference type="ARBA" id="ARBA00023033"/>
    </source>
</evidence>
<dbReference type="GO" id="GO:0005576">
    <property type="term" value="C:extracellular region"/>
    <property type="evidence" value="ECO:0007669"/>
    <property type="project" value="UniProtKB-SubCell"/>
</dbReference>
<dbReference type="FunFam" id="1.10.1280.10:FF:000004">
    <property type="entry name" value="Hemocyanin subunit 2"/>
    <property type="match status" value="1"/>
</dbReference>
<comment type="cofactor">
    <cofactor evidence="1">
        <name>Cu(2+)</name>
        <dbReference type="ChEBI" id="CHEBI:29036"/>
    </cofactor>
</comment>
<dbReference type="PROSITE" id="PS00209">
    <property type="entry name" value="HEMOCYANIN_1"/>
    <property type="match status" value="1"/>
</dbReference>
<dbReference type="PROSITE" id="PS00498">
    <property type="entry name" value="TYROSINASE_2"/>
    <property type="match status" value="1"/>
</dbReference>
<keyword evidence="6" id="KW-0560">Oxidoreductase</keyword>
<evidence type="ECO:0000313" key="13">
    <source>
        <dbReference type="Proteomes" id="UP001461498"/>
    </source>
</evidence>
<evidence type="ECO:0000256" key="5">
    <source>
        <dbReference type="ARBA" id="ARBA00022723"/>
    </source>
</evidence>
<dbReference type="Pfam" id="PF03723">
    <property type="entry name" value="Hemocyanin_C"/>
    <property type="match status" value="1"/>
</dbReference>
<dbReference type="SUPFAM" id="SSF48050">
    <property type="entry name" value="Hemocyanin, N-terminal domain"/>
    <property type="match status" value="1"/>
</dbReference>
<dbReference type="PRINTS" id="PR00187">
    <property type="entry name" value="HAEMOCYANIN"/>
</dbReference>
<dbReference type="GO" id="GO:0046872">
    <property type="term" value="F:metal ion binding"/>
    <property type="evidence" value="ECO:0007669"/>
    <property type="project" value="UniProtKB-KW"/>
</dbReference>
<evidence type="ECO:0000256" key="1">
    <source>
        <dbReference type="ARBA" id="ARBA00001973"/>
    </source>
</evidence>
<keyword evidence="4" id="KW-0964">Secreted</keyword>